<evidence type="ECO:0000313" key="8">
    <source>
        <dbReference type="Proteomes" id="UP000315234"/>
    </source>
</evidence>
<evidence type="ECO:0000313" key="6">
    <source>
        <dbReference type="Proteomes" id="UP000231994"/>
    </source>
</evidence>
<dbReference type="GeneID" id="72412578"/>
<evidence type="ECO:0000313" key="9">
    <source>
        <dbReference type="Proteomes" id="UP000595757"/>
    </source>
</evidence>
<accession>A0A0M2XC21</accession>
<reference evidence="3 6" key="2">
    <citation type="submission" date="2017-11" db="EMBL/GenBank/DDBJ databases">
        <title>Whole genome sequencing of cultured pathogen.</title>
        <authorList>
            <person name="Hoffmann M."/>
            <person name="Sanchez M."/>
            <person name="Timme R."/>
            <person name="Nudel K."/>
            <person name="Bry L."/>
        </authorList>
    </citation>
    <scope>NUCLEOTIDE SEQUENCE [LARGE SCALE GENOMIC DNA]</scope>
    <source>
        <strain evidence="3 6">216</strain>
    </source>
</reference>
<dbReference type="AlphaFoldDB" id="A0A0M2XC21"/>
<dbReference type="EMBL" id="CP021252">
    <property type="protein sequence ID" value="ART20878.1"/>
    <property type="molecule type" value="Genomic_DNA"/>
</dbReference>
<organism evidence="2 7">
    <name type="scientific">Corynebacterium striatum</name>
    <dbReference type="NCBI Taxonomy" id="43770"/>
    <lineage>
        <taxon>Bacteria</taxon>
        <taxon>Bacillati</taxon>
        <taxon>Actinomycetota</taxon>
        <taxon>Actinomycetes</taxon>
        <taxon>Mycobacteriales</taxon>
        <taxon>Corynebacteriaceae</taxon>
        <taxon>Corynebacterium</taxon>
    </lineage>
</organism>
<feature type="compositionally biased region" description="Basic and acidic residues" evidence="1">
    <location>
        <begin position="46"/>
        <end position="55"/>
    </location>
</feature>
<gene>
    <name evidence="3" type="ORF">A9D01_05425</name>
    <name evidence="2" type="ORF">CBE89_04760</name>
    <name evidence="4" type="ORF">Cst04h_14420</name>
    <name evidence="5" type="ORF">I6I72_11280</name>
</gene>
<dbReference type="EMBL" id="BJLD01000002">
    <property type="protein sequence ID" value="GEA43272.1"/>
    <property type="molecule type" value="Genomic_DNA"/>
</dbReference>
<evidence type="ECO:0000313" key="2">
    <source>
        <dbReference type="EMBL" id="ART20878.1"/>
    </source>
</evidence>
<evidence type="ECO:0000313" key="3">
    <source>
        <dbReference type="EMBL" id="ATZ08286.1"/>
    </source>
</evidence>
<evidence type="ECO:0000313" key="5">
    <source>
        <dbReference type="EMBL" id="QQU76645.1"/>
    </source>
</evidence>
<protein>
    <submittedName>
        <fullName evidence="2">Uncharacterized protein</fullName>
    </submittedName>
</protein>
<name>A0A0M2XC21_CORST</name>
<sequence>MSLNLSLDITTATLADLEAFLAAARAASATDDADLVLDGTHLRVDVSSPRAEKPQAENPQATAHPRHSVERPLGDNAIRSIIDILSERLDPPRGGSSFGTFGPSI</sequence>
<reference evidence="2 7" key="1">
    <citation type="submission" date="2017-05" db="EMBL/GenBank/DDBJ databases">
        <title>Complete genome sequence of Corynebacterium striatum KC-Na-1 isolated from Neophocaena asiaeorientalis in Korea.</title>
        <authorList>
            <person name="Kim J.H."/>
            <person name="Lee K."/>
        </authorList>
    </citation>
    <scope>NUCLEOTIDE SEQUENCE [LARGE SCALE GENOMIC DNA]</scope>
    <source>
        <strain evidence="2 7">KC-Na-01</strain>
    </source>
</reference>
<proteinExistence type="predicted"/>
<evidence type="ECO:0000313" key="7">
    <source>
        <dbReference type="Proteomes" id="UP000250197"/>
    </source>
</evidence>
<dbReference type="OrthoDB" id="4427497at2"/>
<dbReference type="Proteomes" id="UP000250197">
    <property type="component" value="Chromosome"/>
</dbReference>
<dbReference type="RefSeq" id="WP_005528589.1">
    <property type="nucleotide sequence ID" value="NZ_BJLD01000002.1"/>
</dbReference>
<evidence type="ECO:0000313" key="4">
    <source>
        <dbReference type="EMBL" id="GEA43272.1"/>
    </source>
</evidence>
<dbReference type="Proteomes" id="UP000231994">
    <property type="component" value="Chromosome"/>
</dbReference>
<feature type="region of interest" description="Disordered" evidence="1">
    <location>
        <begin position="46"/>
        <end position="75"/>
    </location>
</feature>
<dbReference type="Proteomes" id="UP000315234">
    <property type="component" value="Unassembled WGS sequence"/>
</dbReference>
<keyword evidence="9" id="KW-1185">Reference proteome</keyword>
<dbReference type="KEGG" id="cstr:CBE89_04760"/>
<dbReference type="Proteomes" id="UP000595757">
    <property type="component" value="Chromosome"/>
</dbReference>
<dbReference type="EMBL" id="CP024932">
    <property type="protein sequence ID" value="ATZ08286.1"/>
    <property type="molecule type" value="Genomic_DNA"/>
</dbReference>
<dbReference type="EMBL" id="CP068158">
    <property type="protein sequence ID" value="QQU76645.1"/>
    <property type="molecule type" value="Genomic_DNA"/>
</dbReference>
<reference evidence="5 9" key="4">
    <citation type="submission" date="2021-01" db="EMBL/GenBank/DDBJ databases">
        <title>FDA dAtabase for Regulatory Grade micrObial Sequences (FDA-ARGOS): Supporting development and validation of Infectious Disease Dx tests.</title>
        <authorList>
            <person name="Sproer C."/>
            <person name="Gronow S."/>
            <person name="Severitt S."/>
            <person name="Schroder I."/>
            <person name="Tallon L."/>
            <person name="Sadzewicz L."/>
            <person name="Zhao X."/>
            <person name="Boylan J."/>
            <person name="Ott S."/>
            <person name="Bowen H."/>
            <person name="Vavikolanu K."/>
            <person name="Mehta A."/>
            <person name="Aluvathingal J."/>
            <person name="Nadendla S."/>
            <person name="Lowell S."/>
            <person name="Myers T."/>
            <person name="Yan Y."/>
            <person name="Sichtig H."/>
        </authorList>
    </citation>
    <scope>NUCLEOTIDE SEQUENCE [LARGE SCALE GENOMIC DNA]</scope>
    <source>
        <strain evidence="5 9">FDAARGOS_1115</strain>
    </source>
</reference>
<evidence type="ECO:0000256" key="1">
    <source>
        <dbReference type="SAM" id="MobiDB-lite"/>
    </source>
</evidence>
<reference evidence="4 8" key="3">
    <citation type="submission" date="2019-06" db="EMBL/GenBank/DDBJ databases">
        <title>Draft genome sequence of Corynebacterium striatum NBRC 15291.</title>
        <authorList>
            <person name="Miura T."/>
            <person name="Furukawa M."/>
            <person name="Shimamura M."/>
            <person name="Ohyama Y."/>
            <person name="Yamazoe A."/>
            <person name="Kawasaki H."/>
        </authorList>
    </citation>
    <scope>NUCLEOTIDE SEQUENCE [LARGE SCALE GENOMIC DNA]</scope>
    <source>
        <strain evidence="4 8">NBRC 15291</strain>
    </source>
</reference>